<organism evidence="1 2">
    <name type="scientific">Williamsia sterculiae</name>
    <dbReference type="NCBI Taxonomy" id="1344003"/>
    <lineage>
        <taxon>Bacteria</taxon>
        <taxon>Bacillati</taxon>
        <taxon>Actinomycetota</taxon>
        <taxon>Actinomycetes</taxon>
        <taxon>Mycobacteriales</taxon>
        <taxon>Nocardiaceae</taxon>
        <taxon>Williamsia</taxon>
    </lineage>
</organism>
<name>A0A1N7H7Y0_9NOCA</name>
<gene>
    <name evidence="1" type="ORF">SAMN05445060_3669</name>
</gene>
<evidence type="ECO:0000313" key="1">
    <source>
        <dbReference type="EMBL" id="SIS20800.1"/>
    </source>
</evidence>
<accession>A0A1N7H7Y0</accession>
<reference evidence="1 2" key="1">
    <citation type="submission" date="2017-01" db="EMBL/GenBank/DDBJ databases">
        <authorList>
            <person name="Mah S.A."/>
            <person name="Swanson W.J."/>
            <person name="Moy G.W."/>
            <person name="Vacquier V.D."/>
        </authorList>
    </citation>
    <scope>NUCLEOTIDE SEQUENCE [LARGE SCALE GENOMIC DNA]</scope>
    <source>
        <strain evidence="1 2">CPCC 203464</strain>
    </source>
</reference>
<dbReference type="AlphaFoldDB" id="A0A1N7H7Y0"/>
<keyword evidence="2" id="KW-1185">Reference proteome</keyword>
<dbReference type="Proteomes" id="UP000186218">
    <property type="component" value="Unassembled WGS sequence"/>
</dbReference>
<dbReference type="STRING" id="1344003.SAMN05445060_3669"/>
<evidence type="ECO:0000313" key="2">
    <source>
        <dbReference type="Proteomes" id="UP000186218"/>
    </source>
</evidence>
<protein>
    <submittedName>
        <fullName evidence="1">Uncharacterized protein</fullName>
    </submittedName>
</protein>
<sequence>MHIDCDTCPGRPRACDGCIMTLLVAPFEARASADVEVHRNEFEIDHELRLEAAVDTFRDAGMLRDRTPVSTVDRKTLPRSLSALPDTAVRRAG</sequence>
<proteinExistence type="predicted"/>
<dbReference type="EMBL" id="FTNT01000012">
    <property type="protein sequence ID" value="SIS20800.1"/>
    <property type="molecule type" value="Genomic_DNA"/>
</dbReference>